<keyword evidence="2" id="KW-1133">Transmembrane helix</keyword>
<evidence type="ECO:0000313" key="3">
    <source>
        <dbReference type="EMBL" id="RJK97212.1"/>
    </source>
</evidence>
<dbReference type="EMBL" id="QZEZ01000002">
    <property type="protein sequence ID" value="RJK97212.1"/>
    <property type="molecule type" value="Genomic_DNA"/>
</dbReference>
<dbReference type="InterPro" id="IPR021403">
    <property type="entry name" value="DUF3043"/>
</dbReference>
<evidence type="ECO:0000256" key="1">
    <source>
        <dbReference type="SAM" id="MobiDB-lite"/>
    </source>
</evidence>
<gene>
    <name evidence="3" type="ORF">D5H78_06615</name>
</gene>
<organism evidence="3 4">
    <name type="scientific">Vallicoccus soli</name>
    <dbReference type="NCBI Taxonomy" id="2339232"/>
    <lineage>
        <taxon>Bacteria</taxon>
        <taxon>Bacillati</taxon>
        <taxon>Actinomycetota</taxon>
        <taxon>Actinomycetes</taxon>
        <taxon>Motilibacterales</taxon>
        <taxon>Vallicoccaceae</taxon>
        <taxon>Vallicoccus</taxon>
    </lineage>
</organism>
<reference evidence="3 4" key="1">
    <citation type="submission" date="2018-09" db="EMBL/GenBank/DDBJ databases">
        <title>YIM 75000 draft genome.</title>
        <authorList>
            <person name="Tang S."/>
            <person name="Feng Y."/>
        </authorList>
    </citation>
    <scope>NUCLEOTIDE SEQUENCE [LARGE SCALE GENOMIC DNA]</scope>
    <source>
        <strain evidence="3 4">YIM 75000</strain>
    </source>
</reference>
<evidence type="ECO:0000313" key="4">
    <source>
        <dbReference type="Proteomes" id="UP000265614"/>
    </source>
</evidence>
<name>A0A3A3ZLU1_9ACTN</name>
<keyword evidence="2" id="KW-0812">Transmembrane</keyword>
<protein>
    <submittedName>
        <fullName evidence="3">DUF3043 domain-containing protein</fullName>
    </submittedName>
</protein>
<dbReference type="Proteomes" id="UP000265614">
    <property type="component" value="Unassembled WGS sequence"/>
</dbReference>
<proteinExistence type="predicted"/>
<accession>A0A3A3ZLU1</accession>
<sequence>MQPERGTGTGKGRPTPKRSEAEAARRQRAKPPASRREAAKRMREDARAERLRRRQALVSGDERYLPARDKGPVRAFVRDFIDARRSVAEFFIVVALAVLVLSVVAPPLGLVVVANAAFLLWTVMLVLIVLDSVVLGTRLKKEVRRRFPDETTKGAVAYGLMRSTQLRRLRLPAPRVKPGAVV</sequence>
<dbReference type="OrthoDB" id="5194448at2"/>
<keyword evidence="2" id="KW-0472">Membrane</keyword>
<evidence type="ECO:0000256" key="2">
    <source>
        <dbReference type="SAM" id="Phobius"/>
    </source>
</evidence>
<feature type="transmembrane region" description="Helical" evidence="2">
    <location>
        <begin position="90"/>
        <end position="112"/>
    </location>
</feature>
<feature type="compositionally biased region" description="Basic and acidic residues" evidence="1">
    <location>
        <begin position="34"/>
        <end position="49"/>
    </location>
</feature>
<feature type="transmembrane region" description="Helical" evidence="2">
    <location>
        <begin position="118"/>
        <end position="137"/>
    </location>
</feature>
<dbReference type="Pfam" id="PF11241">
    <property type="entry name" value="DUF3043"/>
    <property type="match status" value="1"/>
</dbReference>
<dbReference type="AlphaFoldDB" id="A0A3A3ZLU1"/>
<comment type="caution">
    <text evidence="3">The sequence shown here is derived from an EMBL/GenBank/DDBJ whole genome shotgun (WGS) entry which is preliminary data.</text>
</comment>
<keyword evidence="4" id="KW-1185">Reference proteome</keyword>
<feature type="region of interest" description="Disordered" evidence="1">
    <location>
        <begin position="1"/>
        <end position="50"/>
    </location>
</feature>